<keyword evidence="1 5" id="KW-0808">Transferase</keyword>
<dbReference type="InterPro" id="IPR033690">
    <property type="entry name" value="Adenylat_kinase_CS"/>
</dbReference>
<dbReference type="Pfam" id="PF00406">
    <property type="entry name" value="ADK"/>
    <property type="match status" value="1"/>
</dbReference>
<keyword evidence="9" id="KW-1185">Reference proteome</keyword>
<keyword evidence="5" id="KW-0963">Cytoplasm</keyword>
<comment type="function">
    <text evidence="5">Catalyzes the reversible transfer of the terminal phosphate group between ATP and AMP. Plays an important role in cellular energy homeostasis and in adenine nucleotide metabolism.</text>
</comment>
<feature type="binding site" evidence="5">
    <location>
        <position position="166"/>
    </location>
    <ligand>
        <name>AMP</name>
        <dbReference type="ChEBI" id="CHEBI:456215"/>
    </ligand>
</feature>
<dbReference type="PANTHER" id="PTHR23359">
    <property type="entry name" value="NUCLEOTIDE KINASE"/>
    <property type="match status" value="1"/>
</dbReference>
<dbReference type="GO" id="GO:0004017">
    <property type="term" value="F:AMP kinase activity"/>
    <property type="evidence" value="ECO:0007669"/>
    <property type="project" value="UniProtKB-UniRule"/>
</dbReference>
<organism evidence="8 9">
    <name type="scientific">Paenarthrobacter aurescens (strain TC1)</name>
    <dbReference type="NCBI Taxonomy" id="290340"/>
    <lineage>
        <taxon>Bacteria</taxon>
        <taxon>Bacillati</taxon>
        <taxon>Actinomycetota</taxon>
        <taxon>Actinomycetes</taxon>
        <taxon>Micrococcales</taxon>
        <taxon>Micrococcaceae</taxon>
        <taxon>Paenarthrobacter</taxon>
    </lineage>
</organism>
<feature type="binding site" evidence="5">
    <location>
        <begin position="107"/>
        <end position="110"/>
    </location>
    <ligand>
        <name>AMP</name>
        <dbReference type="ChEBI" id="CHEBI:456215"/>
    </ligand>
</feature>
<evidence type="ECO:0000256" key="4">
    <source>
        <dbReference type="ARBA" id="ARBA00022777"/>
    </source>
</evidence>
<dbReference type="SUPFAM" id="SSF52540">
    <property type="entry name" value="P-loop containing nucleoside triphosphate hydrolases"/>
    <property type="match status" value="1"/>
</dbReference>
<dbReference type="NCBIfam" id="NF011105">
    <property type="entry name" value="PRK14532.1"/>
    <property type="match status" value="1"/>
</dbReference>
<dbReference type="GO" id="GO:0005524">
    <property type="term" value="F:ATP binding"/>
    <property type="evidence" value="ECO:0007669"/>
    <property type="project" value="UniProtKB-UniRule"/>
</dbReference>
<keyword evidence="3 5" id="KW-0547">Nucleotide-binding</keyword>
<evidence type="ECO:0000256" key="1">
    <source>
        <dbReference type="ARBA" id="ARBA00022679"/>
    </source>
</evidence>
<feature type="binding site" evidence="5">
    <location>
        <position position="194"/>
    </location>
    <ligand>
        <name>ATP</name>
        <dbReference type="ChEBI" id="CHEBI:30616"/>
    </ligand>
</feature>
<sequence length="213" mass="23233">MPPAVVGVWLSPGCLSERTSVMARMIIMGPPGSGKGTQAEHIARRFGIPAISTGDLFRAHVRDKTELGVEASGYMDHGEFVPDHVTTAMLRRRLEEEDASEGFLLDGYPRTVIQIGALDEMLADRQQTLEVVLELTAPDHELVSRMLLRAQEQGRADDTEPVIQRRLELYRAETQPVLTAYSQRGILLTVDGSGERETITKAAVAALEGALAG</sequence>
<dbReference type="NCBIfam" id="NF001381">
    <property type="entry name" value="PRK00279.1-3"/>
    <property type="match status" value="1"/>
</dbReference>
<dbReference type="HOGENOM" id="CLU_032354_4_1_11"/>
<dbReference type="Proteomes" id="UP000000637">
    <property type="component" value="Chromosome"/>
</dbReference>
<feature type="binding site" evidence="5">
    <location>
        <position position="155"/>
    </location>
    <ligand>
        <name>AMP</name>
        <dbReference type="ChEBI" id="CHEBI:456215"/>
    </ligand>
</feature>
<dbReference type="STRING" id="290340.AAur_3426"/>
<dbReference type="GO" id="GO:0044209">
    <property type="term" value="P:AMP salvage"/>
    <property type="evidence" value="ECO:0007669"/>
    <property type="project" value="UniProtKB-UniRule"/>
</dbReference>
<comment type="similarity">
    <text evidence="5 6">Belongs to the adenylate kinase family.</text>
</comment>
<feature type="binding site" evidence="5">
    <location>
        <position position="114"/>
    </location>
    <ligand>
        <name>AMP</name>
        <dbReference type="ChEBI" id="CHEBI:456215"/>
    </ligand>
</feature>
<dbReference type="KEGG" id="aau:AAur_3426"/>
<dbReference type="HAMAP" id="MF_00235">
    <property type="entry name" value="Adenylate_kinase_Adk"/>
    <property type="match status" value="1"/>
</dbReference>
<feature type="binding site" evidence="5">
    <location>
        <position position="53"/>
    </location>
    <ligand>
        <name>AMP</name>
        <dbReference type="ChEBI" id="CHEBI:456215"/>
    </ligand>
</feature>
<dbReference type="PROSITE" id="PS00113">
    <property type="entry name" value="ADENYLATE_KINASE"/>
    <property type="match status" value="1"/>
</dbReference>
<comment type="catalytic activity">
    <reaction evidence="5 7">
        <text>AMP + ATP = 2 ADP</text>
        <dbReference type="Rhea" id="RHEA:12973"/>
        <dbReference type="ChEBI" id="CHEBI:30616"/>
        <dbReference type="ChEBI" id="CHEBI:456215"/>
        <dbReference type="ChEBI" id="CHEBI:456216"/>
        <dbReference type="EC" id="2.7.4.3"/>
    </reaction>
</comment>
<keyword evidence="5 7" id="KW-0067">ATP-binding</keyword>
<reference evidence="8 9" key="1">
    <citation type="journal article" date="2006" name="PLoS Genet.">
        <title>Secrets of soil survival revealed by the genome sequence of Arthrobacter aurescens TC1.</title>
        <authorList>
            <person name="Mongodin E.F."/>
            <person name="Shapir N."/>
            <person name="Daugherty S.C."/>
            <person name="DeBoy R.T."/>
            <person name="Emerson J.B."/>
            <person name="Shvartzbeyn A."/>
            <person name="Radune D."/>
            <person name="Vamathevan J."/>
            <person name="Riggs F."/>
            <person name="Grinberg V."/>
            <person name="Khouri H."/>
            <person name="Wackett L.P."/>
            <person name="Nelson K.E."/>
            <person name="Sadowsky M.J."/>
        </authorList>
    </citation>
    <scope>NUCLEOTIDE SEQUENCE [LARGE SCALE GENOMIC DNA]</scope>
    <source>
        <strain evidence="8 9">TC1</strain>
    </source>
</reference>
<dbReference type="Gene3D" id="3.40.50.300">
    <property type="entry name" value="P-loop containing nucleotide triphosphate hydrolases"/>
    <property type="match status" value="1"/>
</dbReference>
<comment type="subcellular location">
    <subcellularLocation>
        <location evidence="5 7">Cytoplasm</location>
    </subcellularLocation>
</comment>
<evidence type="ECO:0000256" key="2">
    <source>
        <dbReference type="ARBA" id="ARBA00022727"/>
    </source>
</evidence>
<gene>
    <name evidence="5 8" type="primary">adk</name>
    <name evidence="8" type="ordered locus">AAur_3426</name>
</gene>
<dbReference type="NCBIfam" id="NF011104">
    <property type="entry name" value="PRK14531.1"/>
    <property type="match status" value="1"/>
</dbReference>
<comment type="caution">
    <text evidence="5">Lacks conserved residue(s) required for the propagation of feature annotation.</text>
</comment>
<evidence type="ECO:0000256" key="5">
    <source>
        <dbReference type="HAMAP-Rule" id="MF_00235"/>
    </source>
</evidence>
<feature type="binding site" evidence="5">
    <location>
        <position position="149"/>
    </location>
    <ligand>
        <name>ATP</name>
        <dbReference type="ChEBI" id="CHEBI:30616"/>
    </ligand>
</feature>
<keyword evidence="2 5" id="KW-0545">Nucleotide biosynthesis</keyword>
<feature type="region of interest" description="NMP" evidence="5">
    <location>
        <begin position="52"/>
        <end position="81"/>
    </location>
</feature>
<dbReference type="AlphaFoldDB" id="A1RA59"/>
<feature type="binding site" evidence="5">
    <location>
        <position position="58"/>
    </location>
    <ligand>
        <name>AMP</name>
        <dbReference type="ChEBI" id="CHEBI:456215"/>
    </ligand>
</feature>
<evidence type="ECO:0000313" key="8">
    <source>
        <dbReference type="EMBL" id="ABM07686.1"/>
    </source>
</evidence>
<dbReference type="EC" id="2.7.4.3" evidence="5 7"/>
<keyword evidence="4 5" id="KW-0418">Kinase</keyword>
<name>A1RA59_PAEAT</name>
<evidence type="ECO:0000256" key="7">
    <source>
        <dbReference type="RuleBase" id="RU003331"/>
    </source>
</evidence>
<comment type="domain">
    <text evidence="5">Consists of three domains, a large central CORE domain and two small peripheral domains, NMPbind and LID, which undergo movements during catalysis. The LID domain closes over the site of phosphoryl transfer upon ATP binding. Assembling and dissambling the active center during each catalytic cycle provides an effective means to prevent ATP hydrolysis.</text>
</comment>
<evidence type="ECO:0000256" key="3">
    <source>
        <dbReference type="ARBA" id="ARBA00022741"/>
    </source>
</evidence>
<accession>A1RA59</accession>
<dbReference type="PRINTS" id="PR00094">
    <property type="entry name" value="ADENYLTKNASE"/>
</dbReference>
<evidence type="ECO:0000256" key="6">
    <source>
        <dbReference type="RuleBase" id="RU003330"/>
    </source>
</evidence>
<dbReference type="InterPro" id="IPR000850">
    <property type="entry name" value="Adenylat/UMP-CMP_kin"/>
</dbReference>
<dbReference type="EMBL" id="CP000474">
    <property type="protein sequence ID" value="ABM07686.1"/>
    <property type="molecule type" value="Genomic_DNA"/>
</dbReference>
<feature type="binding site" evidence="5">
    <location>
        <begin position="79"/>
        <end position="81"/>
    </location>
    <ligand>
        <name>AMP</name>
        <dbReference type="ChEBI" id="CHEBI:456215"/>
    </ligand>
</feature>
<dbReference type="UniPathway" id="UPA00588">
    <property type="reaction ID" value="UER00649"/>
</dbReference>
<dbReference type="InterPro" id="IPR027417">
    <property type="entry name" value="P-loop_NTPase"/>
</dbReference>
<comment type="subunit">
    <text evidence="5 7">Monomer.</text>
</comment>
<protein>
    <recommendedName>
        <fullName evidence="5 7">Adenylate kinase</fullName>
        <shortName evidence="5">AK</shortName>
        <ecNumber evidence="5 7">2.7.4.3</ecNumber>
    </recommendedName>
    <alternativeName>
        <fullName evidence="5">ATP-AMP transphosphorylase</fullName>
    </alternativeName>
    <alternativeName>
        <fullName evidence="5">ATP:AMP phosphotransferase</fullName>
    </alternativeName>
    <alternativeName>
        <fullName evidence="5">Adenylate monophosphate kinase</fullName>
    </alternativeName>
</protein>
<dbReference type="CDD" id="cd01428">
    <property type="entry name" value="ADK"/>
    <property type="match status" value="1"/>
</dbReference>
<dbReference type="NCBIfam" id="NF011100">
    <property type="entry name" value="PRK14527.1"/>
    <property type="match status" value="1"/>
</dbReference>
<evidence type="ECO:0000313" key="9">
    <source>
        <dbReference type="Proteomes" id="UP000000637"/>
    </source>
</evidence>
<comment type="pathway">
    <text evidence="5">Purine metabolism; AMP biosynthesis via salvage pathway; AMP from ADP: step 1/1.</text>
</comment>
<proteinExistence type="inferred from homology"/>
<dbReference type="eggNOG" id="COG0563">
    <property type="taxonomic scope" value="Bacteria"/>
</dbReference>
<feature type="binding site" evidence="5">
    <location>
        <begin position="32"/>
        <end position="37"/>
    </location>
    <ligand>
        <name>ATP</name>
        <dbReference type="ChEBI" id="CHEBI:30616"/>
    </ligand>
</feature>
<dbReference type="GO" id="GO:0005737">
    <property type="term" value="C:cytoplasm"/>
    <property type="evidence" value="ECO:0007669"/>
    <property type="project" value="UniProtKB-SubCell"/>
</dbReference>